<proteinExistence type="predicted"/>
<accession>A0A1H0EA20</accession>
<feature type="region of interest" description="Disordered" evidence="1">
    <location>
        <begin position="29"/>
        <end position="70"/>
    </location>
</feature>
<dbReference type="Proteomes" id="UP000198704">
    <property type="component" value="Unassembled WGS sequence"/>
</dbReference>
<evidence type="ECO:0000313" key="2">
    <source>
        <dbReference type="EMBL" id="SDN79158.1"/>
    </source>
</evidence>
<sequence>MPRWLFLILVTAVALSVLGSVLIVLRSPNSTPQLGGPVSAPAAPGMPPKPGGRPEEAPGGSSEGASGGSR</sequence>
<keyword evidence="3" id="KW-1185">Reference proteome</keyword>
<evidence type="ECO:0000313" key="3">
    <source>
        <dbReference type="Proteomes" id="UP000198704"/>
    </source>
</evidence>
<name>A0A1H0EA20_9HYPH</name>
<dbReference type="STRING" id="582672.SAMN05216360_111105"/>
<protein>
    <submittedName>
        <fullName evidence="2">Uncharacterized protein</fullName>
    </submittedName>
</protein>
<feature type="compositionally biased region" description="Gly residues" evidence="1">
    <location>
        <begin position="61"/>
        <end position="70"/>
    </location>
</feature>
<reference evidence="3" key="1">
    <citation type="submission" date="2016-10" db="EMBL/GenBank/DDBJ databases">
        <authorList>
            <person name="Varghese N."/>
            <person name="Submissions S."/>
        </authorList>
    </citation>
    <scope>NUCLEOTIDE SEQUENCE [LARGE SCALE GENOMIC DNA]</scope>
    <source>
        <strain evidence="3">BL47</strain>
    </source>
</reference>
<organism evidence="2 3">
    <name type="scientific">Methylobacterium phyllostachyos</name>
    <dbReference type="NCBI Taxonomy" id="582672"/>
    <lineage>
        <taxon>Bacteria</taxon>
        <taxon>Pseudomonadati</taxon>
        <taxon>Pseudomonadota</taxon>
        <taxon>Alphaproteobacteria</taxon>
        <taxon>Hyphomicrobiales</taxon>
        <taxon>Methylobacteriaceae</taxon>
        <taxon>Methylobacterium</taxon>
    </lineage>
</organism>
<dbReference type="RefSeq" id="WP_091718253.1">
    <property type="nucleotide sequence ID" value="NZ_FNHS01000011.1"/>
</dbReference>
<gene>
    <name evidence="2" type="ORF">SAMN05216360_111105</name>
</gene>
<evidence type="ECO:0000256" key="1">
    <source>
        <dbReference type="SAM" id="MobiDB-lite"/>
    </source>
</evidence>
<dbReference type="AlphaFoldDB" id="A0A1H0EA20"/>
<dbReference type="EMBL" id="FNHS01000011">
    <property type="protein sequence ID" value="SDN79158.1"/>
    <property type="molecule type" value="Genomic_DNA"/>
</dbReference>